<accession>A0A0S4TK94</accession>
<dbReference type="AlphaFoldDB" id="A0A0S4TK94"/>
<gene>
    <name evidence="1" type="ORF">CHUDEA8_1000</name>
</gene>
<dbReference type="VEuPathDB" id="CryptoDB:CHUDEA8_1000"/>
<dbReference type="Proteomes" id="UP000199752">
    <property type="component" value="Chromosome 8"/>
</dbReference>
<proteinExistence type="predicted"/>
<dbReference type="VEuPathDB" id="CryptoDB:Chro.80120"/>
<organism evidence="1">
    <name type="scientific">Cryptosporidium hominis</name>
    <dbReference type="NCBI Taxonomy" id="237895"/>
    <lineage>
        <taxon>Eukaryota</taxon>
        <taxon>Sar</taxon>
        <taxon>Alveolata</taxon>
        <taxon>Apicomplexa</taxon>
        <taxon>Conoidasida</taxon>
        <taxon>Coccidia</taxon>
        <taxon>Eucoccidiorida</taxon>
        <taxon>Eimeriorina</taxon>
        <taxon>Cryptosporidiidae</taxon>
        <taxon>Cryptosporidium</taxon>
    </lineage>
</organism>
<dbReference type="VEuPathDB" id="CryptoDB:GY17_00002843"/>
<dbReference type="VEuPathDB" id="CryptoDB:ChTU502y2012_409g0070"/>
<dbReference type="EMBL" id="LN877954">
    <property type="protein sequence ID" value="CUV07644.1"/>
    <property type="molecule type" value="Genomic_DNA"/>
</dbReference>
<reference evidence="1" key="1">
    <citation type="submission" date="2015-08" db="EMBL/GenBank/DDBJ databases">
        <authorList>
            <person name="Babu N.S."/>
            <person name="Beckwith C.J."/>
            <person name="Beseler K.G."/>
            <person name="Brison A."/>
            <person name="Carone J.V."/>
            <person name="Caskin T.P."/>
            <person name="Diamond M."/>
            <person name="Durham M.E."/>
            <person name="Foxe J.M."/>
            <person name="Go M."/>
            <person name="Henderson B.A."/>
            <person name="Jones I.B."/>
            <person name="McGettigan J.A."/>
            <person name="Micheletti S.J."/>
            <person name="Nasrallah M.E."/>
            <person name="Ortiz D."/>
            <person name="Piller C.R."/>
            <person name="Privatt S.R."/>
            <person name="Schneider S.L."/>
            <person name="Sharp S."/>
            <person name="Smith T.C."/>
            <person name="Stanton J.D."/>
            <person name="Ullery H.E."/>
            <person name="Wilson R.J."/>
            <person name="Serrano M.G."/>
            <person name="Buck G."/>
            <person name="Lee V."/>
            <person name="Wang Y."/>
            <person name="Carvalho R."/>
            <person name="Voegtly L."/>
            <person name="Shi R."/>
            <person name="Duckworth R."/>
            <person name="Johnson A."/>
            <person name="Loviza R."/>
            <person name="Walstead R."/>
            <person name="Shah Z."/>
            <person name="Kiflezghi M."/>
            <person name="Wade K."/>
            <person name="Ball S.L."/>
            <person name="Bradley K.W."/>
            <person name="Asai D.J."/>
            <person name="Bowman C.A."/>
            <person name="Russell D.A."/>
            <person name="Pope W.H."/>
            <person name="Jacobs-Sera D."/>
            <person name="Hendrix R.W."/>
            <person name="Hatfull G.F."/>
        </authorList>
    </citation>
    <scope>NUCLEOTIDE SEQUENCE [LARGE SCALE GENOMIC DNA]</scope>
</reference>
<sequence>MNEIFNMNNFDKFYVSAYLETFSSLVLELGIRDNILSQSVDIGSGSEKGEIFKLKIRQSLINLVQSDSTVSLIEKILNYIIICRRKGNNLDADKSSCLMGIFILLLSMLLSKINLFRTNGRLESLIDSILAHPTLLFHAEKSSKCGLNARFSSDEYDNSFIDNNTTSINLCNYCLNFGFNHKIEDIKLITNVSIIVALLRLNHVNSRAISKSNLIKDIFLQSISGILNTNNKASSVSHGYMGIILSSIYLSYDQIQSLSLVHNLYIQKFLVKEFVCDVLNFDKNPVENLNLSPCMIFHYSVLFSYLVFILKTTPWWLNISDLVNLTFINKLGKIYKSLQASAIIYNDENDNIGEYLITLTEILLKIVQETIMARSNSSSSYIQDEKNNAESNGVIIKLIQEILKNQEDENIQDYNITLVREHANSRNGNILKNTSNCRNNRGSGCFICGFKYKFKCFESKESFISNFFISQVLKFSTMEIFKRIIEN</sequence>
<protein>
    <submittedName>
        <fullName evidence="1">Uncharacterized protein</fullName>
    </submittedName>
</protein>
<evidence type="ECO:0000313" key="1">
    <source>
        <dbReference type="EMBL" id="CUV07644.1"/>
    </source>
</evidence>
<name>A0A0S4TK94_CRYHO</name>